<dbReference type="AlphaFoldDB" id="A0A6I4VSX1"/>
<keyword evidence="2" id="KW-1185">Reference proteome</keyword>
<name>A0A6I4VSX1_9BACL</name>
<evidence type="ECO:0000313" key="2">
    <source>
        <dbReference type="Proteomes" id="UP000430692"/>
    </source>
</evidence>
<sequence length="86" mass="9718">MSNHERYWLQNKVLEIAGLEKDPLGPAYGIPITHQKAEEARNKLRKAGYVLWQNPAGEWDVYPNGTPSSKFDTSGIRVGCFINTDK</sequence>
<reference evidence="1 2" key="1">
    <citation type="submission" date="2019-12" db="EMBL/GenBank/DDBJ databases">
        <title>Whole-genome analyses of novel actinobacteria.</title>
        <authorList>
            <person name="Sahin N."/>
            <person name="Saygin H."/>
        </authorList>
    </citation>
    <scope>NUCLEOTIDE SEQUENCE [LARGE SCALE GENOMIC DNA]</scope>
    <source>
        <strain evidence="1 2">KC615</strain>
    </source>
</reference>
<dbReference type="Proteomes" id="UP000430692">
    <property type="component" value="Unassembled WGS sequence"/>
</dbReference>
<evidence type="ECO:0000313" key="1">
    <source>
        <dbReference type="EMBL" id="MXQ53558.1"/>
    </source>
</evidence>
<accession>A0A6I4VSX1</accession>
<gene>
    <name evidence="1" type="ORF">GSM42_07410</name>
</gene>
<dbReference type="EMBL" id="WUUL01000004">
    <property type="protein sequence ID" value="MXQ53558.1"/>
    <property type="molecule type" value="Genomic_DNA"/>
</dbReference>
<comment type="caution">
    <text evidence="1">The sequence shown here is derived from an EMBL/GenBank/DDBJ whole genome shotgun (WGS) entry which is preliminary data.</text>
</comment>
<proteinExistence type="predicted"/>
<protein>
    <submittedName>
        <fullName evidence="1">Uncharacterized protein</fullName>
    </submittedName>
</protein>
<organism evidence="1 2">
    <name type="scientific">Shimazuella alba</name>
    <dbReference type="NCBI Taxonomy" id="2690964"/>
    <lineage>
        <taxon>Bacteria</taxon>
        <taxon>Bacillati</taxon>
        <taxon>Bacillota</taxon>
        <taxon>Bacilli</taxon>
        <taxon>Bacillales</taxon>
        <taxon>Thermoactinomycetaceae</taxon>
        <taxon>Shimazuella</taxon>
    </lineage>
</organism>
<dbReference type="RefSeq" id="WP_160800917.1">
    <property type="nucleotide sequence ID" value="NZ_WUUL01000004.1"/>
</dbReference>